<organism evidence="1 2">
    <name type="scientific">Diaphorina citri</name>
    <name type="common">Asian citrus psyllid</name>
    <dbReference type="NCBI Taxonomy" id="121845"/>
    <lineage>
        <taxon>Eukaryota</taxon>
        <taxon>Metazoa</taxon>
        <taxon>Ecdysozoa</taxon>
        <taxon>Arthropoda</taxon>
        <taxon>Hexapoda</taxon>
        <taxon>Insecta</taxon>
        <taxon>Pterygota</taxon>
        <taxon>Neoptera</taxon>
        <taxon>Paraneoptera</taxon>
        <taxon>Hemiptera</taxon>
        <taxon>Sternorrhyncha</taxon>
        <taxon>Psylloidea</taxon>
        <taxon>Psyllidae</taxon>
        <taxon>Diaphorininae</taxon>
        <taxon>Diaphorina</taxon>
    </lineage>
</organism>
<dbReference type="AlphaFoldDB" id="A0A1S3DPJ2"/>
<protein>
    <submittedName>
        <fullName evidence="2">Kinesin-like protein KIF13A</fullName>
    </submittedName>
</protein>
<reference evidence="2" key="1">
    <citation type="submission" date="2025-08" db="UniProtKB">
        <authorList>
            <consortium name="RefSeq"/>
        </authorList>
    </citation>
    <scope>IDENTIFICATION</scope>
</reference>
<dbReference type="RefSeq" id="XP_008485823.1">
    <property type="nucleotide sequence ID" value="XM_008487601.3"/>
</dbReference>
<keyword evidence="1" id="KW-1185">Reference proteome</keyword>
<name>A0A1S3DPJ2_DIACI</name>
<dbReference type="PaxDb" id="121845-A0A1S3DPJ2"/>
<accession>A0A1S3DPJ2</accession>
<evidence type="ECO:0000313" key="1">
    <source>
        <dbReference type="Proteomes" id="UP000079169"/>
    </source>
</evidence>
<dbReference type="GeneID" id="103522497"/>
<evidence type="ECO:0000313" key="2">
    <source>
        <dbReference type="RefSeq" id="XP_008485823.1"/>
    </source>
</evidence>
<gene>
    <name evidence="2" type="primary">LOC103522497</name>
</gene>
<dbReference type="Proteomes" id="UP000079169">
    <property type="component" value="Unplaced"/>
</dbReference>
<sequence length="75" mass="8743">MTPCTPTSQMRVEKWAQERDEMFRRSLGQLKEDIVRANAFVQEANFLAEEMGRQTKFSVTLQIPPANLSPNRRME</sequence>
<dbReference type="STRING" id="121845.A0A1S3DPJ2"/>
<proteinExistence type="predicted"/>
<dbReference type="KEGG" id="dci:103522497"/>